<evidence type="ECO:0000313" key="1">
    <source>
        <dbReference type="EMBL" id="QLG73944.1"/>
    </source>
</evidence>
<dbReference type="EMBL" id="CP058609">
    <property type="protein sequence ID" value="QLG73944.1"/>
    <property type="molecule type" value="Genomic_DNA"/>
</dbReference>
<name>A0A7H9B6K6_ZYGMR</name>
<dbReference type="OrthoDB" id="66510at2759"/>
<protein>
    <submittedName>
        <fullName evidence="1">Uncharacterized protein</fullName>
    </submittedName>
</protein>
<proteinExistence type="predicted"/>
<accession>A0A7H9B6K6</accession>
<sequence>MTARLYPNDYFGGPENYTREQDVINERSWLVEDIIKPELPNILGNVEKCLEMLNSEQIFKMPISNGASGDDGSNPSIKGIVVRQGSFLLDFKAIIIFPEFHNGKQILLRMDTGKKFPLAQIQSIELNLQEILEILEELQTLKELDNFIEKFGIVLKLLIESINLIENPPRTLCFPDSNNFAMRQMFKEYQSICESHHHEISMDIILFKSELCVDLRNLSIVTKKPWCNIDVETGKSFSDTIKDKLTVDRSKTLVNTLKENGVHIEEPSIINNIIMSTFNTEATTLAQAQYYMNRCVTFNGKAVIECEKLEITTSDPSLISITTKLNALENSISNYYTNLKI</sequence>
<dbReference type="PANTHER" id="PTHR13618">
    <property type="entry name" value="LEUCINE ZIPPER CONTAINING TRANSCRIPTION FACTOR LZF1"/>
    <property type="match status" value="1"/>
</dbReference>
<dbReference type="GO" id="GO:0043291">
    <property type="term" value="C:RAVE complex"/>
    <property type="evidence" value="ECO:0007669"/>
    <property type="project" value="TreeGrafter"/>
</dbReference>
<dbReference type="AlphaFoldDB" id="A0A7H9B6K6"/>
<dbReference type="RefSeq" id="XP_037145669.1">
    <property type="nucleotide sequence ID" value="XM_037289774.1"/>
</dbReference>
<evidence type="ECO:0000313" key="2">
    <source>
        <dbReference type="Proteomes" id="UP000509704"/>
    </source>
</evidence>
<dbReference type="KEGG" id="zmk:HG535_0F04560"/>
<keyword evidence="2" id="KW-1185">Reference proteome</keyword>
<organism evidence="1 2">
    <name type="scientific">Zygotorulaspora mrakii</name>
    <name type="common">Zygosaccharomyces mrakii</name>
    <dbReference type="NCBI Taxonomy" id="42260"/>
    <lineage>
        <taxon>Eukaryota</taxon>
        <taxon>Fungi</taxon>
        <taxon>Dikarya</taxon>
        <taxon>Ascomycota</taxon>
        <taxon>Saccharomycotina</taxon>
        <taxon>Saccharomycetes</taxon>
        <taxon>Saccharomycetales</taxon>
        <taxon>Saccharomycetaceae</taxon>
        <taxon>Zygotorulaspora</taxon>
    </lineage>
</organism>
<dbReference type="Pfam" id="PF10259">
    <property type="entry name" value="Rogdi_lz"/>
    <property type="match status" value="1"/>
</dbReference>
<gene>
    <name evidence="1" type="ORF">HG535_0F04560</name>
</gene>
<dbReference type="InterPro" id="IPR028241">
    <property type="entry name" value="RAVE2/Rogdi"/>
</dbReference>
<reference evidence="1 2" key="1">
    <citation type="submission" date="2020-07" db="EMBL/GenBank/DDBJ databases">
        <title>The yeast mating-type switching endonuclease HO is a domesticated member of an unorthodox homing genetic element family.</title>
        <authorList>
            <person name="Coughlan A.Y."/>
            <person name="Lombardi L."/>
            <person name="Braun-Galleani S."/>
            <person name="Martos A.R."/>
            <person name="Galeote V."/>
            <person name="Bigey F."/>
            <person name="Dequin S."/>
            <person name="Byrne K.P."/>
            <person name="Wolfe K.H."/>
        </authorList>
    </citation>
    <scope>NUCLEOTIDE SEQUENCE [LARGE SCALE GENOMIC DNA]</scope>
    <source>
        <strain evidence="1 2">NRRL Y-6702</strain>
    </source>
</reference>
<dbReference type="Proteomes" id="UP000509704">
    <property type="component" value="Chromosome 6"/>
</dbReference>
<dbReference type="PANTHER" id="PTHR13618:SF1">
    <property type="entry name" value="PROTEIN ROGDI HOMOLOG"/>
    <property type="match status" value="1"/>
</dbReference>
<dbReference type="GeneID" id="59237702"/>